<dbReference type="Gene3D" id="3.10.180.10">
    <property type="entry name" value="2,3-Dihydroxybiphenyl 1,2-Dioxygenase, domain 1"/>
    <property type="match status" value="1"/>
</dbReference>
<reference evidence="2 3" key="1">
    <citation type="submission" date="2024-05" db="EMBL/GenBank/DDBJ databases">
        <title>Roseateles sp. DJS-2-20 16S ribosomal RNA gene Genome sequencing and assembly.</title>
        <authorList>
            <person name="Woo H."/>
        </authorList>
    </citation>
    <scope>NUCLEOTIDE SEQUENCE [LARGE SCALE GENOMIC DNA]</scope>
    <source>
        <strain evidence="2 3">DJS-2-20</strain>
    </source>
</reference>
<dbReference type="EMBL" id="JBDPZD010000001">
    <property type="protein sequence ID" value="MEO3690888.1"/>
    <property type="molecule type" value="Genomic_DNA"/>
</dbReference>
<gene>
    <name evidence="2" type="ORF">ABDJ85_05355</name>
</gene>
<evidence type="ECO:0000313" key="2">
    <source>
        <dbReference type="EMBL" id="MEO3690888.1"/>
    </source>
</evidence>
<dbReference type="PANTHER" id="PTHR35006:SF1">
    <property type="entry name" value="BLL2941 PROTEIN"/>
    <property type="match status" value="1"/>
</dbReference>
<accession>A0ABV0FY72</accession>
<dbReference type="PROSITE" id="PS51819">
    <property type="entry name" value="VOC"/>
    <property type="match status" value="1"/>
</dbReference>
<dbReference type="InterPro" id="IPR037523">
    <property type="entry name" value="VOC_core"/>
</dbReference>
<dbReference type="SUPFAM" id="SSF54593">
    <property type="entry name" value="Glyoxalase/Bleomycin resistance protein/Dihydroxybiphenyl dioxygenase"/>
    <property type="match status" value="1"/>
</dbReference>
<protein>
    <submittedName>
        <fullName evidence="2">VOC family protein</fullName>
    </submittedName>
</protein>
<organism evidence="2 3">
    <name type="scientific">Roseateles paludis</name>
    <dbReference type="NCBI Taxonomy" id="3145238"/>
    <lineage>
        <taxon>Bacteria</taxon>
        <taxon>Pseudomonadati</taxon>
        <taxon>Pseudomonadota</taxon>
        <taxon>Betaproteobacteria</taxon>
        <taxon>Burkholderiales</taxon>
        <taxon>Sphaerotilaceae</taxon>
        <taxon>Roseateles</taxon>
    </lineage>
</organism>
<dbReference type="Proteomes" id="UP001495147">
    <property type="component" value="Unassembled WGS sequence"/>
</dbReference>
<feature type="domain" description="VOC" evidence="1">
    <location>
        <begin position="1"/>
        <end position="127"/>
    </location>
</feature>
<evidence type="ECO:0000259" key="1">
    <source>
        <dbReference type="PROSITE" id="PS51819"/>
    </source>
</evidence>
<comment type="caution">
    <text evidence="2">The sequence shown here is derived from an EMBL/GenBank/DDBJ whole genome shotgun (WGS) entry which is preliminary data.</text>
</comment>
<dbReference type="CDD" id="cd07262">
    <property type="entry name" value="VOC_like"/>
    <property type="match status" value="1"/>
</dbReference>
<dbReference type="InterPro" id="IPR004360">
    <property type="entry name" value="Glyas_Fos-R_dOase_dom"/>
</dbReference>
<evidence type="ECO:0000313" key="3">
    <source>
        <dbReference type="Proteomes" id="UP001495147"/>
    </source>
</evidence>
<dbReference type="RefSeq" id="WP_347703705.1">
    <property type="nucleotide sequence ID" value="NZ_JBDPZD010000001.1"/>
</dbReference>
<name>A0ABV0FY72_9BURK</name>
<dbReference type="InterPro" id="IPR029068">
    <property type="entry name" value="Glyas_Bleomycin-R_OHBP_Dase"/>
</dbReference>
<dbReference type="Pfam" id="PF00903">
    <property type="entry name" value="Glyoxalase"/>
    <property type="match status" value="1"/>
</dbReference>
<keyword evidence="3" id="KW-1185">Reference proteome</keyword>
<proteinExistence type="predicted"/>
<sequence length="130" mass="14316">MFSHVFLGTQDFTRARAFYEPLMALLGIPVRFVDEAKGWMGWQSEPGPRPLLLLGRPFDGQPHAAGNGQMVALQAATREQVDAFHALALSLGARDEGAPGLRPHYHAHYYGTYVRDLDGNKLCVVCHQAA</sequence>
<dbReference type="PANTHER" id="PTHR35006">
    <property type="entry name" value="GLYOXALASE FAMILY PROTEIN (AFU_ORTHOLOGUE AFUA_5G14830)"/>
    <property type="match status" value="1"/>
</dbReference>